<feature type="region of interest" description="Disordered" evidence="1">
    <location>
        <begin position="259"/>
        <end position="286"/>
    </location>
</feature>
<evidence type="ECO:0000313" key="3">
    <source>
        <dbReference type="EMBL" id="KAL3683549.1"/>
    </source>
</evidence>
<protein>
    <recommendedName>
        <fullName evidence="2">MULE transposase domain-containing protein</fullName>
    </recommendedName>
</protein>
<keyword evidence="4" id="KW-1185">Reference proteome</keyword>
<evidence type="ECO:0000256" key="1">
    <source>
        <dbReference type="SAM" id="MobiDB-lite"/>
    </source>
</evidence>
<comment type="caution">
    <text evidence="3">The sequence shown here is derived from an EMBL/GenBank/DDBJ whole genome shotgun (WGS) entry which is preliminary data.</text>
</comment>
<organism evidence="3 4">
    <name type="scientific">Riccia sorocarpa</name>
    <dbReference type="NCBI Taxonomy" id="122646"/>
    <lineage>
        <taxon>Eukaryota</taxon>
        <taxon>Viridiplantae</taxon>
        <taxon>Streptophyta</taxon>
        <taxon>Embryophyta</taxon>
        <taxon>Marchantiophyta</taxon>
        <taxon>Marchantiopsida</taxon>
        <taxon>Marchantiidae</taxon>
        <taxon>Marchantiales</taxon>
        <taxon>Ricciaceae</taxon>
        <taxon>Riccia</taxon>
    </lineage>
</organism>
<feature type="region of interest" description="Disordered" evidence="1">
    <location>
        <begin position="637"/>
        <end position="681"/>
    </location>
</feature>
<reference evidence="3 4" key="1">
    <citation type="submission" date="2024-09" db="EMBL/GenBank/DDBJ databases">
        <title>Chromosome-scale assembly of Riccia sorocarpa.</title>
        <authorList>
            <person name="Paukszto L."/>
        </authorList>
    </citation>
    <scope>NUCLEOTIDE SEQUENCE [LARGE SCALE GENOMIC DNA]</scope>
    <source>
        <strain evidence="3">LP-2024</strain>
        <tissue evidence="3">Aerial parts of the thallus</tissue>
    </source>
</reference>
<dbReference type="Proteomes" id="UP001633002">
    <property type="component" value="Unassembled WGS sequence"/>
</dbReference>
<sequence>MDETVAKREIRAVAAITGCEAIDSTTLEPTAIRSVSRSGTDQARGGDKDMLSALRSVSRLTAIRESPVYTPVLNAGGVNNVNQSILENWQYVAQNLRGEMDIGGKTLHEVEEAARRIRFGEVFASFNEFELCLDCWCVVNMQANHKFKRNPDCRVRICRYGLPARKKGVGKSCEWTPSEPSGSSQGLEPPHVLGVRTFNDFAARRNTSAFPTVRPDRPDLNLEEQFFSQCTQRQKKRVGVKGGCGEKDRYDAAQMVRFTHADSDGDELDEEDIEGDEEDCDDDPKKVDGNSQIVPLAYVVAPTENYENWRWFIQNLVASIEGLESPNVIIVLDRQKGLEKAVAEVLPRNFHMHCAHHLKMNVIKHFGAAAGKAFLTLVYMDDQASYEHRLVEMETRSSKGPDLVQYIRQIPMDRYVRFAIPLPRYGKTTSNIVECINGALKPVRDYTPCHIIWQMWNYMLNLFYARREKARQSSKELTEYATKRMKEIVQNCRSFVAMSADENEALVQTDGGRKQWRLTKVPTRNCTCWEIQDCLWPCIHFVAWQKSRGEDHMRYVDRIYFTKSLVQCYSKTIPFILQTELPMSVACRAPPTAIRNGRQRIVRIPNGGSARSAESEYSYPIQDDPAMNPAALMTNVSQEDGGERGNPHVPQSSAPQGEQLNQAPPVARRKGTRCCRACKQS</sequence>
<gene>
    <name evidence="3" type="ORF">R1sor_001571</name>
</gene>
<evidence type="ECO:0000313" key="4">
    <source>
        <dbReference type="Proteomes" id="UP001633002"/>
    </source>
</evidence>
<feature type="region of interest" description="Disordered" evidence="1">
    <location>
        <begin position="171"/>
        <end position="190"/>
    </location>
</feature>
<accession>A0ABD3GYZ5</accession>
<name>A0ABD3GYZ5_9MARC</name>
<feature type="compositionally biased region" description="Acidic residues" evidence="1">
    <location>
        <begin position="264"/>
        <end position="282"/>
    </location>
</feature>
<feature type="domain" description="MULE transposase" evidence="2">
    <location>
        <begin position="287"/>
        <end position="361"/>
    </location>
</feature>
<feature type="compositionally biased region" description="Polar residues" evidence="1">
    <location>
        <begin position="649"/>
        <end position="662"/>
    </location>
</feature>
<proteinExistence type="predicted"/>
<dbReference type="Pfam" id="PF10551">
    <property type="entry name" value="MULE"/>
    <property type="match status" value="1"/>
</dbReference>
<dbReference type="EMBL" id="JBJQOH010000006">
    <property type="protein sequence ID" value="KAL3683549.1"/>
    <property type="molecule type" value="Genomic_DNA"/>
</dbReference>
<dbReference type="AlphaFoldDB" id="A0ABD3GYZ5"/>
<dbReference type="InterPro" id="IPR018289">
    <property type="entry name" value="MULE_transposase_dom"/>
</dbReference>
<dbReference type="PANTHER" id="PTHR31973:SF187">
    <property type="entry name" value="MUTATOR TRANSPOSASE MUDRA PROTEIN"/>
    <property type="match status" value="1"/>
</dbReference>
<evidence type="ECO:0000259" key="2">
    <source>
        <dbReference type="Pfam" id="PF10551"/>
    </source>
</evidence>
<dbReference type="PANTHER" id="PTHR31973">
    <property type="entry name" value="POLYPROTEIN, PUTATIVE-RELATED"/>
    <property type="match status" value="1"/>
</dbReference>